<gene>
    <name evidence="1" type="ORF">I79_006203</name>
</gene>
<sequence>MRFPWNLKHGWVLGMEALSPAPMYRNRKLDGCGIFILLLVSNGCWSSAQPLSCISQQ</sequence>
<dbReference type="Proteomes" id="UP000001075">
    <property type="component" value="Unassembled WGS sequence"/>
</dbReference>
<evidence type="ECO:0000313" key="1">
    <source>
        <dbReference type="EMBL" id="EGV98367.1"/>
    </source>
</evidence>
<organism evidence="1 2">
    <name type="scientific">Cricetulus griseus</name>
    <name type="common">Chinese hamster</name>
    <name type="synonym">Cricetulus barabensis griseus</name>
    <dbReference type="NCBI Taxonomy" id="10029"/>
    <lineage>
        <taxon>Eukaryota</taxon>
        <taxon>Metazoa</taxon>
        <taxon>Chordata</taxon>
        <taxon>Craniata</taxon>
        <taxon>Vertebrata</taxon>
        <taxon>Euteleostomi</taxon>
        <taxon>Mammalia</taxon>
        <taxon>Eutheria</taxon>
        <taxon>Euarchontoglires</taxon>
        <taxon>Glires</taxon>
        <taxon>Rodentia</taxon>
        <taxon>Myomorpha</taxon>
        <taxon>Muroidea</taxon>
        <taxon>Cricetidae</taxon>
        <taxon>Cricetinae</taxon>
        <taxon>Cricetulus</taxon>
    </lineage>
</organism>
<proteinExistence type="predicted"/>
<dbReference type="InParanoid" id="G3H776"/>
<dbReference type="EMBL" id="JH000189">
    <property type="protein sequence ID" value="EGV98367.1"/>
    <property type="molecule type" value="Genomic_DNA"/>
</dbReference>
<protein>
    <submittedName>
        <fullName evidence="1">Uncharacterized protein</fullName>
    </submittedName>
</protein>
<accession>G3H776</accession>
<evidence type="ECO:0000313" key="2">
    <source>
        <dbReference type="Proteomes" id="UP000001075"/>
    </source>
</evidence>
<name>G3H776_CRIGR</name>
<reference evidence="2" key="1">
    <citation type="journal article" date="2011" name="Nat. Biotechnol.">
        <title>The genomic sequence of the Chinese hamster ovary (CHO)-K1 cell line.</title>
        <authorList>
            <person name="Xu X."/>
            <person name="Nagarajan H."/>
            <person name="Lewis N.E."/>
            <person name="Pan S."/>
            <person name="Cai Z."/>
            <person name="Liu X."/>
            <person name="Chen W."/>
            <person name="Xie M."/>
            <person name="Wang W."/>
            <person name="Hammond S."/>
            <person name="Andersen M.R."/>
            <person name="Neff N."/>
            <person name="Passarelli B."/>
            <person name="Koh W."/>
            <person name="Fan H.C."/>
            <person name="Wang J."/>
            <person name="Gui Y."/>
            <person name="Lee K.H."/>
            <person name="Betenbaugh M.J."/>
            <person name="Quake S.R."/>
            <person name="Famili I."/>
            <person name="Palsson B.O."/>
            <person name="Wang J."/>
        </authorList>
    </citation>
    <scope>NUCLEOTIDE SEQUENCE [LARGE SCALE GENOMIC DNA]</scope>
    <source>
        <strain evidence="2">CHO K1 cell line</strain>
    </source>
</reference>
<dbReference type="AlphaFoldDB" id="G3H776"/>